<dbReference type="PANTHER" id="PTHR30026:SF21">
    <property type="entry name" value="SLR1270 PROTEIN"/>
    <property type="match status" value="1"/>
</dbReference>
<reference evidence="7" key="1">
    <citation type="submission" date="2018-06" db="EMBL/GenBank/DDBJ databases">
        <authorList>
            <person name="Zhirakovskaya E."/>
        </authorList>
    </citation>
    <scope>NUCLEOTIDE SEQUENCE</scope>
</reference>
<dbReference type="PANTHER" id="PTHR30026">
    <property type="entry name" value="OUTER MEMBRANE PROTEIN TOLC"/>
    <property type="match status" value="1"/>
</dbReference>
<keyword evidence="5" id="KW-0472">Membrane</keyword>
<dbReference type="Gene3D" id="1.20.1600.10">
    <property type="entry name" value="Outer membrane efflux proteins (OEP)"/>
    <property type="match status" value="1"/>
</dbReference>
<organism evidence="7">
    <name type="scientific">hydrothermal vent metagenome</name>
    <dbReference type="NCBI Taxonomy" id="652676"/>
    <lineage>
        <taxon>unclassified sequences</taxon>
        <taxon>metagenomes</taxon>
        <taxon>ecological metagenomes</taxon>
    </lineage>
</organism>
<evidence type="ECO:0008006" key="8">
    <source>
        <dbReference type="Google" id="ProtNLM"/>
    </source>
</evidence>
<dbReference type="InterPro" id="IPR003423">
    <property type="entry name" value="OMP_efflux"/>
</dbReference>
<accession>A0A3B1DS79</accession>
<evidence type="ECO:0000256" key="3">
    <source>
        <dbReference type="ARBA" id="ARBA00022452"/>
    </source>
</evidence>
<evidence type="ECO:0000256" key="6">
    <source>
        <dbReference type="ARBA" id="ARBA00023237"/>
    </source>
</evidence>
<keyword evidence="2" id="KW-0813">Transport</keyword>
<evidence type="ECO:0000256" key="1">
    <source>
        <dbReference type="ARBA" id="ARBA00004442"/>
    </source>
</evidence>
<dbReference type="GO" id="GO:0015288">
    <property type="term" value="F:porin activity"/>
    <property type="evidence" value="ECO:0007669"/>
    <property type="project" value="TreeGrafter"/>
</dbReference>
<evidence type="ECO:0000256" key="4">
    <source>
        <dbReference type="ARBA" id="ARBA00022692"/>
    </source>
</evidence>
<evidence type="ECO:0000256" key="2">
    <source>
        <dbReference type="ARBA" id="ARBA00022448"/>
    </source>
</evidence>
<name>A0A3B1DS79_9ZZZZ</name>
<sequence>MIFYGINSCKRLSGTVLPLLFLVHAFFLFVLPSNALALTLEEGLKIVTEQGRDIKISEAEEDVVREGVQLARSPLLPQVDLYAHQTLLSYQPEAVFGPFESVPISEKDFLTYGFKVNQLIYDFGGSYSMLRVSRLGLKEKKLDTLRVKNLVALNFTLAYLDLLETEKFLTVAQNEVKRFEAHLNDTRAMYEEGLITKNDLLQAEVMLSDARQKLLTTKNLRAMRASRINSLLVRPLNEEVNPEEISVKPYTEITLDAAWETAVRLRPELKGIQTRIRAKKEELKATKARFYPDIYVSGGYEYQENGYMVHEGNWSFLAGVKVNLFSGGATRARIRKAGAELRSLTLTKEKLRDGIMLEVKKAYLQLRSAGKKVEVTGEAVAQAEENLRLQRIRYHEGVGTATDVIDAVTLMSRAETNYWSAVYSVKRAEAGLLHAMGDDITRGYGKSST</sequence>
<evidence type="ECO:0000256" key="5">
    <source>
        <dbReference type="ARBA" id="ARBA00023136"/>
    </source>
</evidence>
<protein>
    <recommendedName>
        <fullName evidence="8">Outer membrane efflux protein</fullName>
    </recommendedName>
</protein>
<dbReference type="GO" id="GO:0015562">
    <property type="term" value="F:efflux transmembrane transporter activity"/>
    <property type="evidence" value="ECO:0007669"/>
    <property type="project" value="InterPro"/>
</dbReference>
<evidence type="ECO:0000313" key="7">
    <source>
        <dbReference type="EMBL" id="VAX34655.1"/>
    </source>
</evidence>
<dbReference type="GO" id="GO:1990281">
    <property type="term" value="C:efflux pump complex"/>
    <property type="evidence" value="ECO:0007669"/>
    <property type="project" value="TreeGrafter"/>
</dbReference>
<keyword evidence="6" id="KW-0998">Cell outer membrane</keyword>
<gene>
    <name evidence="7" type="ORF">MNBD_NITROSPIRAE03-265</name>
</gene>
<dbReference type="Pfam" id="PF02321">
    <property type="entry name" value="OEP"/>
    <property type="match status" value="2"/>
</dbReference>
<dbReference type="EMBL" id="UOGI01000364">
    <property type="protein sequence ID" value="VAX34655.1"/>
    <property type="molecule type" value="Genomic_DNA"/>
</dbReference>
<proteinExistence type="predicted"/>
<keyword evidence="3" id="KW-1134">Transmembrane beta strand</keyword>
<dbReference type="InterPro" id="IPR051906">
    <property type="entry name" value="TolC-like"/>
</dbReference>
<comment type="subcellular location">
    <subcellularLocation>
        <location evidence="1">Cell outer membrane</location>
    </subcellularLocation>
</comment>
<dbReference type="AlphaFoldDB" id="A0A3B1DS79"/>
<keyword evidence="4" id="KW-0812">Transmembrane</keyword>
<dbReference type="GO" id="GO:0009279">
    <property type="term" value="C:cell outer membrane"/>
    <property type="evidence" value="ECO:0007669"/>
    <property type="project" value="UniProtKB-SubCell"/>
</dbReference>
<dbReference type="SUPFAM" id="SSF56954">
    <property type="entry name" value="Outer membrane efflux proteins (OEP)"/>
    <property type="match status" value="1"/>
</dbReference>